<dbReference type="Proteomes" id="UP000198861">
    <property type="component" value="Unassembled WGS sequence"/>
</dbReference>
<dbReference type="SUPFAM" id="SSF51735">
    <property type="entry name" value="NAD(P)-binding Rossmann-fold domains"/>
    <property type="match status" value="1"/>
</dbReference>
<dbReference type="PRINTS" id="PR00081">
    <property type="entry name" value="GDHRDH"/>
</dbReference>
<accession>A0A1I4CP66</accession>
<dbReference type="InterPro" id="IPR020904">
    <property type="entry name" value="Sc_DH/Rdtase_CS"/>
</dbReference>
<dbReference type="GO" id="GO:0016491">
    <property type="term" value="F:oxidoreductase activity"/>
    <property type="evidence" value="ECO:0007669"/>
    <property type="project" value="UniProtKB-KW"/>
</dbReference>
<evidence type="ECO:0000313" key="5">
    <source>
        <dbReference type="EMBL" id="SFB24237.1"/>
    </source>
</evidence>
<dbReference type="Pfam" id="PF00106">
    <property type="entry name" value="adh_short"/>
    <property type="match status" value="1"/>
</dbReference>
<dbReference type="FunFam" id="3.40.50.720:FF:000084">
    <property type="entry name" value="Short-chain dehydrogenase reductase"/>
    <property type="match status" value="1"/>
</dbReference>
<dbReference type="Proteomes" id="UP000199579">
    <property type="component" value="Unassembled WGS sequence"/>
</dbReference>
<dbReference type="RefSeq" id="WP_090939099.1">
    <property type="nucleotide sequence ID" value="NZ_FOKJ01000026.1"/>
</dbReference>
<evidence type="ECO:0000256" key="3">
    <source>
        <dbReference type="RuleBase" id="RU000363"/>
    </source>
</evidence>
<dbReference type="AlphaFoldDB" id="A0A1I4CP66"/>
<sequence>MSNNSLSKIALVTGAGSGIGRAVALGLLADGYKVVLAGRRPEPLQALVEAARAEGREALAVPTDVRDPASVDALFSTIAEVYGRLDVMFNNAGVNTPAVPIDELAVDQWLNVIDTNLTGVFLCSRGAFGLMRRQVPQGGRIINNGSISAHTPRPFSAPYAASKHAVLGLTKSLALDGREFNIACSQIDIGNALTELSVRMTKGVLQASGQIAVEPMLDVKHVADAVRYIAALPLSANVLNMTVMATNMPFVGRG</sequence>
<gene>
    <name evidence="5" type="ORF">SAMN04244571_01918</name>
    <name evidence="6" type="ORF">SAMN04244574_02009</name>
</gene>
<dbReference type="EMBL" id="FOSX01000026">
    <property type="protein sequence ID" value="SFK82705.1"/>
    <property type="molecule type" value="Genomic_DNA"/>
</dbReference>
<dbReference type="InterPro" id="IPR057326">
    <property type="entry name" value="KR_dom"/>
</dbReference>
<dbReference type="PANTHER" id="PTHR43669:SF12">
    <property type="entry name" value="BLR5618 PROTEIN"/>
    <property type="match status" value="1"/>
</dbReference>
<organism evidence="6 8">
    <name type="scientific">Azotobacter beijerinckii</name>
    <dbReference type="NCBI Taxonomy" id="170623"/>
    <lineage>
        <taxon>Bacteria</taxon>
        <taxon>Pseudomonadati</taxon>
        <taxon>Pseudomonadota</taxon>
        <taxon>Gammaproteobacteria</taxon>
        <taxon>Pseudomonadales</taxon>
        <taxon>Pseudomonadaceae</taxon>
        <taxon>Azotobacter</taxon>
    </lineage>
</organism>
<feature type="domain" description="Ketoreductase" evidence="4">
    <location>
        <begin position="8"/>
        <end position="179"/>
    </location>
</feature>
<keyword evidence="7" id="KW-1185">Reference proteome</keyword>
<dbReference type="CDD" id="cd05233">
    <property type="entry name" value="SDR_c"/>
    <property type="match status" value="1"/>
</dbReference>
<comment type="similarity">
    <text evidence="1 3">Belongs to the short-chain dehydrogenases/reductases (SDR) family.</text>
</comment>
<name>A0A1I4CP66_9GAMM</name>
<keyword evidence="2" id="KW-0560">Oxidoreductase</keyword>
<dbReference type="InterPro" id="IPR002347">
    <property type="entry name" value="SDR_fam"/>
</dbReference>
<protein>
    <submittedName>
        <fullName evidence="6">NADP-dependent 3-hydroxy acid dehydrogenase YdfG</fullName>
    </submittedName>
</protein>
<evidence type="ECO:0000313" key="7">
    <source>
        <dbReference type="Proteomes" id="UP000198861"/>
    </source>
</evidence>
<evidence type="ECO:0000259" key="4">
    <source>
        <dbReference type="SMART" id="SM00822"/>
    </source>
</evidence>
<dbReference type="PANTHER" id="PTHR43669">
    <property type="entry name" value="5-KETO-D-GLUCONATE 5-REDUCTASE"/>
    <property type="match status" value="1"/>
</dbReference>
<evidence type="ECO:0000256" key="2">
    <source>
        <dbReference type="ARBA" id="ARBA00023002"/>
    </source>
</evidence>
<dbReference type="PROSITE" id="PS00061">
    <property type="entry name" value="ADH_SHORT"/>
    <property type="match status" value="1"/>
</dbReference>
<dbReference type="PRINTS" id="PR00080">
    <property type="entry name" value="SDRFAMILY"/>
</dbReference>
<reference evidence="6 8" key="1">
    <citation type="submission" date="2016-10" db="EMBL/GenBank/DDBJ databases">
        <authorList>
            <person name="de Groot N.N."/>
        </authorList>
    </citation>
    <scope>NUCLEOTIDE SEQUENCE [LARGE SCALE GENOMIC DNA]</scope>
    <source>
        <strain evidence="6 8">DSM 381</strain>
    </source>
</reference>
<proteinExistence type="inferred from homology"/>
<evidence type="ECO:0000313" key="8">
    <source>
        <dbReference type="Proteomes" id="UP000199579"/>
    </source>
</evidence>
<dbReference type="Gene3D" id="3.40.50.720">
    <property type="entry name" value="NAD(P)-binding Rossmann-like Domain"/>
    <property type="match status" value="1"/>
</dbReference>
<evidence type="ECO:0000256" key="1">
    <source>
        <dbReference type="ARBA" id="ARBA00006484"/>
    </source>
</evidence>
<evidence type="ECO:0000313" key="6">
    <source>
        <dbReference type="EMBL" id="SFK82705.1"/>
    </source>
</evidence>
<reference evidence="5 7" key="2">
    <citation type="submission" date="2016-10" db="EMBL/GenBank/DDBJ databases">
        <authorList>
            <person name="Varghese N."/>
            <person name="Submissions S."/>
        </authorList>
    </citation>
    <scope>NUCLEOTIDE SEQUENCE [LARGE SCALE GENOMIC DNA]</scope>
    <source>
        <strain evidence="5 7">DSM 282</strain>
    </source>
</reference>
<dbReference type="SMART" id="SM00822">
    <property type="entry name" value="PKS_KR"/>
    <property type="match status" value="1"/>
</dbReference>
<dbReference type="InterPro" id="IPR036291">
    <property type="entry name" value="NAD(P)-bd_dom_sf"/>
</dbReference>
<dbReference type="EMBL" id="FOKJ01000026">
    <property type="protein sequence ID" value="SFB24237.1"/>
    <property type="molecule type" value="Genomic_DNA"/>
</dbReference>